<evidence type="ECO:0000256" key="3">
    <source>
        <dbReference type="ARBA" id="ARBA00022989"/>
    </source>
</evidence>
<name>A0A9P7ZZ03_MORAP</name>
<evidence type="ECO:0000313" key="7">
    <source>
        <dbReference type="EMBL" id="KAG9319481.1"/>
    </source>
</evidence>
<feature type="transmembrane region" description="Helical" evidence="6">
    <location>
        <begin position="156"/>
        <end position="175"/>
    </location>
</feature>
<feature type="compositionally biased region" description="Pro residues" evidence="5">
    <location>
        <begin position="574"/>
        <end position="583"/>
    </location>
</feature>
<sequence>MDTDRTTAPDDGAGSGAELPSAAVWAAGLFAFSSTLISLVAIWMQLKNYRKPLLQRFVVRILWMVPIFAISSWISLVSLDMAFYVDAFRDIYEAFVIYCFFSLLVCYLGGERSLLVMLHGRPYTKHLWPVSLWSREMDVGDPYTFLFIKRGILQYVYVKPILAAVTMLLKSNGAYNDGSISLKSGYFWVSFVYNLSVCLSLYCLGMFFMATQDDLEEFRPIPKFLCIKAIIAMSFWQGFAISLLISTGIMSNTSPDTAVAIQDFLICLEMIPSALMHWYAFSHKDYTELDIHSARMPIYYAVRDASGIKDIIQDSLETLKGTRFTYRTFEPSEGVATVGMSRSGRIMAGLRYTGGGAAKYWLPDADKINRDNLGGENSAGVGPGMGATSSHLRPDYPRNPHSYSQQALSSSSYTERAPSLYFADVDEEDDDGMEELYGASKQLKFGDYNFPAIDVFDPKRSKESDRRKMARKNKKKARQYGETSSLLGGGGLLSTGDGADGCEETRPLMSESGSRGATFGKSGWDHDRSTVDFDGDGDKESGAQGSSAASREGCVDNVNGYVPDPKSKRKKGPSHPPSIPPAPSNYQVSHANNSHYGGAYDTYGFGYQSYQQQGQRPQSSPEIDERETRGPMFFFL</sequence>
<keyword evidence="3 6" id="KW-1133">Transmembrane helix</keyword>
<organism evidence="7 8">
    <name type="scientific">Mortierella alpina</name>
    <name type="common">Oleaginous fungus</name>
    <name type="synonym">Mortierella renispora</name>
    <dbReference type="NCBI Taxonomy" id="64518"/>
    <lineage>
        <taxon>Eukaryota</taxon>
        <taxon>Fungi</taxon>
        <taxon>Fungi incertae sedis</taxon>
        <taxon>Mucoromycota</taxon>
        <taxon>Mortierellomycotina</taxon>
        <taxon>Mortierellomycetes</taxon>
        <taxon>Mortierellales</taxon>
        <taxon>Mortierellaceae</taxon>
        <taxon>Mortierella</taxon>
    </lineage>
</organism>
<protein>
    <recommendedName>
        <fullName evidence="9">DUF300-domain-containing protein</fullName>
    </recommendedName>
</protein>
<evidence type="ECO:0000256" key="6">
    <source>
        <dbReference type="SAM" id="Phobius"/>
    </source>
</evidence>
<feature type="transmembrane region" description="Helical" evidence="6">
    <location>
        <begin position="57"/>
        <end position="79"/>
    </location>
</feature>
<evidence type="ECO:0000256" key="4">
    <source>
        <dbReference type="ARBA" id="ARBA00023136"/>
    </source>
</evidence>
<dbReference type="Pfam" id="PF03619">
    <property type="entry name" value="Solute_trans_a"/>
    <property type="match status" value="1"/>
</dbReference>
<feature type="transmembrane region" description="Helical" evidence="6">
    <location>
        <begin position="229"/>
        <end position="250"/>
    </location>
</feature>
<dbReference type="GO" id="GO:0016020">
    <property type="term" value="C:membrane"/>
    <property type="evidence" value="ECO:0007669"/>
    <property type="project" value="UniProtKB-SubCell"/>
</dbReference>
<feature type="compositionally biased region" description="Low complexity" evidence="5">
    <location>
        <begin position="603"/>
        <end position="620"/>
    </location>
</feature>
<proteinExistence type="predicted"/>
<gene>
    <name evidence="7" type="ORF">KVV02_002730</name>
</gene>
<comment type="caution">
    <text evidence="7">The sequence shown here is derived from an EMBL/GenBank/DDBJ whole genome shotgun (WGS) entry which is preliminary data.</text>
</comment>
<evidence type="ECO:0000256" key="5">
    <source>
        <dbReference type="SAM" id="MobiDB-lite"/>
    </source>
</evidence>
<dbReference type="Proteomes" id="UP000717515">
    <property type="component" value="Unassembled WGS sequence"/>
</dbReference>
<dbReference type="EMBL" id="JAIFTL010000443">
    <property type="protein sequence ID" value="KAG9319481.1"/>
    <property type="molecule type" value="Genomic_DNA"/>
</dbReference>
<dbReference type="SMART" id="SM01417">
    <property type="entry name" value="Solute_trans_a"/>
    <property type="match status" value="1"/>
</dbReference>
<dbReference type="AlphaFoldDB" id="A0A9P7ZZ03"/>
<feature type="transmembrane region" description="Helical" evidence="6">
    <location>
        <begin position="22"/>
        <end position="45"/>
    </location>
</feature>
<comment type="subcellular location">
    <subcellularLocation>
        <location evidence="1">Membrane</location>
        <topology evidence="1">Multi-pass membrane protein</topology>
    </subcellularLocation>
</comment>
<evidence type="ECO:0000256" key="1">
    <source>
        <dbReference type="ARBA" id="ARBA00004141"/>
    </source>
</evidence>
<evidence type="ECO:0000313" key="8">
    <source>
        <dbReference type="Proteomes" id="UP000717515"/>
    </source>
</evidence>
<keyword evidence="2 6" id="KW-0812">Transmembrane</keyword>
<feature type="transmembrane region" description="Helical" evidence="6">
    <location>
        <begin position="91"/>
        <end position="110"/>
    </location>
</feature>
<feature type="compositionally biased region" description="Polar residues" evidence="5">
    <location>
        <begin position="585"/>
        <end position="595"/>
    </location>
</feature>
<evidence type="ECO:0000256" key="2">
    <source>
        <dbReference type="ARBA" id="ARBA00022692"/>
    </source>
</evidence>
<dbReference type="PANTHER" id="PTHR23423">
    <property type="entry name" value="ORGANIC SOLUTE TRANSPORTER-RELATED"/>
    <property type="match status" value="1"/>
</dbReference>
<feature type="compositionally biased region" description="Basic and acidic residues" evidence="5">
    <location>
        <begin position="523"/>
        <end position="541"/>
    </location>
</feature>
<evidence type="ECO:0008006" key="9">
    <source>
        <dbReference type="Google" id="ProtNLM"/>
    </source>
</evidence>
<feature type="compositionally biased region" description="Basic residues" evidence="5">
    <location>
        <begin position="468"/>
        <end position="478"/>
    </location>
</feature>
<reference evidence="7" key="1">
    <citation type="submission" date="2021-07" db="EMBL/GenBank/DDBJ databases">
        <title>Draft genome of Mortierella alpina, strain LL118, isolated from an aspen leaf litter sample.</title>
        <authorList>
            <person name="Yang S."/>
            <person name="Vinatzer B.A."/>
        </authorList>
    </citation>
    <scope>NUCLEOTIDE SEQUENCE</scope>
    <source>
        <strain evidence="7">LL118</strain>
    </source>
</reference>
<accession>A0A9P7ZZ03</accession>
<feature type="region of interest" description="Disordered" evidence="5">
    <location>
        <begin position="372"/>
        <end position="412"/>
    </location>
</feature>
<feature type="transmembrane region" description="Helical" evidence="6">
    <location>
        <begin position="187"/>
        <end position="208"/>
    </location>
</feature>
<keyword evidence="4 6" id="KW-0472">Membrane</keyword>
<dbReference type="InterPro" id="IPR005178">
    <property type="entry name" value="Ostalpha/TMEM184C"/>
</dbReference>
<feature type="region of interest" description="Disordered" evidence="5">
    <location>
        <begin position="459"/>
        <end position="636"/>
    </location>
</feature>
<feature type="compositionally biased region" description="Low complexity" evidence="5">
    <location>
        <begin position="402"/>
        <end position="412"/>
    </location>
</feature>